<dbReference type="Gene3D" id="2.10.70.100">
    <property type="match status" value="1"/>
</dbReference>
<dbReference type="FunFam" id="3.30.565.10:FF:000010">
    <property type="entry name" value="Sensor histidine kinase RcsC"/>
    <property type="match status" value="1"/>
</dbReference>
<feature type="modified residue" description="4-aspartylphosphate" evidence="19">
    <location>
        <position position="954"/>
    </location>
</feature>
<dbReference type="SUPFAM" id="SSF55874">
    <property type="entry name" value="ATPase domain of HSP90 chaperone/DNA topoisomerase II/histidine kinase"/>
    <property type="match status" value="1"/>
</dbReference>
<comment type="subcellular location">
    <subcellularLocation>
        <location evidence="2">Cell membrane</location>
        <topology evidence="2">Multi-pass membrane protein</topology>
    </subcellularLocation>
</comment>
<evidence type="ECO:0000259" key="23">
    <source>
        <dbReference type="PROSITE" id="PS50110"/>
    </source>
</evidence>
<feature type="domain" description="PAS" evidence="24">
    <location>
        <begin position="384"/>
        <end position="429"/>
    </location>
</feature>
<accession>A0A2U8GRS3</accession>
<evidence type="ECO:0000256" key="11">
    <source>
        <dbReference type="ARBA" id="ARBA00022989"/>
    </source>
</evidence>
<dbReference type="Pfam" id="PF08447">
    <property type="entry name" value="PAS_3"/>
    <property type="match status" value="1"/>
</dbReference>
<feature type="domain" description="Response regulatory" evidence="23">
    <location>
        <begin position="905"/>
        <end position="1021"/>
    </location>
</feature>
<feature type="modified residue" description="Phosphohistidine" evidence="18">
    <location>
        <position position="1101"/>
    </location>
</feature>
<evidence type="ECO:0000256" key="9">
    <source>
        <dbReference type="ARBA" id="ARBA00022777"/>
    </source>
</evidence>
<dbReference type="PROSITE" id="PS50113">
    <property type="entry name" value="PAC"/>
    <property type="match status" value="1"/>
</dbReference>
<dbReference type="PROSITE" id="PS50109">
    <property type="entry name" value="HIS_KIN"/>
    <property type="match status" value="1"/>
</dbReference>
<evidence type="ECO:0000256" key="8">
    <source>
        <dbReference type="ARBA" id="ARBA00022741"/>
    </source>
</evidence>
<evidence type="ECO:0000256" key="4">
    <source>
        <dbReference type="ARBA" id="ARBA00022475"/>
    </source>
</evidence>
<evidence type="ECO:0000313" key="27">
    <source>
        <dbReference type="EMBL" id="AWI76362.1"/>
    </source>
</evidence>
<dbReference type="InterPro" id="IPR011006">
    <property type="entry name" value="CheY-like_superfamily"/>
</dbReference>
<dbReference type="GO" id="GO:0000155">
    <property type="term" value="F:phosphorelay sensor kinase activity"/>
    <property type="evidence" value="ECO:0007669"/>
    <property type="project" value="InterPro"/>
</dbReference>
<keyword evidence="7 21" id="KW-0812">Transmembrane</keyword>
<dbReference type="InterPro" id="IPR000014">
    <property type="entry name" value="PAS"/>
</dbReference>
<dbReference type="SUPFAM" id="SSF47384">
    <property type="entry name" value="Homodimeric domain of signal transducing histidine kinase"/>
    <property type="match status" value="1"/>
</dbReference>
<dbReference type="CDD" id="cd00088">
    <property type="entry name" value="HPT"/>
    <property type="match status" value="1"/>
</dbReference>
<reference evidence="27 28" key="1">
    <citation type="submission" date="2017-06" db="EMBL/GenBank/DDBJ databases">
        <title>Azoarcus.</title>
        <authorList>
            <person name="Woo J.-H."/>
            <person name="Kim H.-S."/>
        </authorList>
    </citation>
    <scope>NUCLEOTIDE SEQUENCE [LARGE SCALE GENOMIC DNA]</scope>
    <source>
        <strain evidence="27 28">TSPY31</strain>
    </source>
</reference>
<comment type="catalytic activity">
    <reaction evidence="1">
        <text>ATP + protein L-histidine = ADP + protein N-phospho-L-histidine.</text>
        <dbReference type="EC" id="2.7.13.3"/>
    </reaction>
</comment>
<dbReference type="SMART" id="SM00387">
    <property type="entry name" value="HATPase_c"/>
    <property type="match status" value="1"/>
</dbReference>
<dbReference type="SMART" id="SM00388">
    <property type="entry name" value="HisKA"/>
    <property type="match status" value="1"/>
</dbReference>
<keyword evidence="20" id="KW-0175">Coiled coil</keyword>
<dbReference type="InterPro" id="IPR003661">
    <property type="entry name" value="HisK_dim/P_dom"/>
</dbReference>
<dbReference type="Gene3D" id="1.10.287.130">
    <property type="match status" value="1"/>
</dbReference>
<keyword evidence="5 19" id="KW-0597">Phosphoprotein</keyword>
<dbReference type="KEGG" id="acom:CEW83_15035"/>
<name>A0A2U8GRS3_9RHOO</name>
<keyword evidence="9" id="KW-0418">Kinase</keyword>
<dbReference type="SUPFAM" id="SSF47226">
    <property type="entry name" value="Histidine-containing phosphotransfer domain, HPT domain"/>
    <property type="match status" value="1"/>
</dbReference>
<dbReference type="CDD" id="cd00130">
    <property type="entry name" value="PAS"/>
    <property type="match status" value="1"/>
</dbReference>
<sequence>MDTERSASSSGAHHGRSLKRRLVLQVAGFVAATMILATALVAVLLDGNIEHQMQQTLQGAGRSTQALLEQRIAYLVENTERLADNQLVVNGLVDAQGRSTYLPKLTENFAEGRDVAVFSLVDFDGRPVFQTDSGVVDYNASRELRSALALGTRALFIRPEADRLVVAIPIYFYKTVQGAVVVEFDLGAIGRRNQVDLPQAYFRLIDGERELIAFNHVEGPSYISQRFRPDARTPLLRDLGLEVEVGVPESVRNTAVWAVTQRLLLLGGVLTLIAVFVSAWIGNSIARPILELYRRVTSNEAAEALGAPLGTGDELEALARGFAERTAELSKIQGELETRVVERTAELSATTEALSESRTILERAQEMTHLGSWVWTRKDDRQQWSEELFRIFGFEPDAVAPTWARFLDAVDPDDRKRVRSALESAWHDPSRRLQFEHRIVQVGTGGRRYVEQIVQVVSDDAGRPVRMLGAMLDITARKEGEIELEKARQAADAANEAKSDFLANMSHEIRTPLNVVTGMVHLVLESELTPRQRNYLVRVQRSAGSLLGLINDILDFSKIEARRLELEEVPFSLQDVLTDFANVVGLKAEQKGLELLLDVRPDVPQQLAGDPLRIGQVLTNLGYNAVKFTESGEVVLKVEVLSREPGLPEAGDTGVAAHAQRATFRFSVRDTGIGISPAQQLQLFKHFTQADTSTTRRFGGTGLGLAISKNLVEMMGGHIGVHSVEGQGSEFHFTISLPCRADAVDERLQPVDDLKGMRVLIVDDNSSARDILSAMLTLLSFRVRTAASGKQALAEIDAACRDGTPYGLVLMDWVMPGMDGLECTRRIRAEWPHAQQPKVIMVTARDPGEVPADAAADEVIAKPVTPSSLLDAIQRVHGYKVPLRAHRAMRDAENRAVIERLRGAHVLVVEDNELNQELATDLLTNARISTRIANNGREALDWLGREAFDGVLMDLQMPVMDGFQATRAIRSDPRWKDLPVIAMTADVMAGDREKAIGVGMNDQIDKPLDVAKMFMTMARWIHPQVRVGAGMDVRPGGEVREAFPVNLPGIDAAAGLAVSNGDERTYRKLLRLFLQGQQDFVARFRAALADKDPATATRLAHSLKSVSASIGATVLAADATTLEMACRHAAQRDRIERCVGAVERTLSEVLDGLGRLEPVPDAPAAPLDRDALQVHLDRLRQLLATSNTDAVEELDALQAGLGSGIGPLARLDECVRAFDFESALPVLDELADALDHRFGLRYQVTLKST</sequence>
<evidence type="ECO:0000259" key="25">
    <source>
        <dbReference type="PROSITE" id="PS50113"/>
    </source>
</evidence>
<keyword evidence="12" id="KW-0902">Two-component regulatory system</keyword>
<dbReference type="EC" id="2.7.13.3" evidence="3"/>
<organism evidence="27 28">
    <name type="scientific">Parazoarcus communis</name>
    <dbReference type="NCBI Taxonomy" id="41977"/>
    <lineage>
        <taxon>Bacteria</taxon>
        <taxon>Pseudomonadati</taxon>
        <taxon>Pseudomonadota</taxon>
        <taxon>Betaproteobacteria</taxon>
        <taxon>Rhodocyclales</taxon>
        <taxon>Zoogloeaceae</taxon>
        <taxon>Parazoarcus</taxon>
    </lineage>
</organism>
<feature type="domain" description="Response regulatory" evidence="23">
    <location>
        <begin position="758"/>
        <end position="877"/>
    </location>
</feature>
<dbReference type="Pfam" id="PF00512">
    <property type="entry name" value="HisKA"/>
    <property type="match status" value="1"/>
</dbReference>
<evidence type="ECO:0000256" key="2">
    <source>
        <dbReference type="ARBA" id="ARBA00004651"/>
    </source>
</evidence>
<dbReference type="Pfam" id="PF02518">
    <property type="entry name" value="HATPase_c"/>
    <property type="match status" value="1"/>
</dbReference>
<evidence type="ECO:0000256" key="10">
    <source>
        <dbReference type="ARBA" id="ARBA00022840"/>
    </source>
</evidence>
<dbReference type="NCBIfam" id="TIGR00229">
    <property type="entry name" value="sensory_box"/>
    <property type="match status" value="1"/>
</dbReference>
<dbReference type="PANTHER" id="PTHR45339">
    <property type="entry name" value="HYBRID SIGNAL TRANSDUCTION HISTIDINE KINASE J"/>
    <property type="match status" value="1"/>
</dbReference>
<dbReference type="InterPro" id="IPR001789">
    <property type="entry name" value="Sig_transdc_resp-reg_receiver"/>
</dbReference>
<dbReference type="AlphaFoldDB" id="A0A2U8GRS3"/>
<dbReference type="Proteomes" id="UP000244930">
    <property type="component" value="Chromosome"/>
</dbReference>
<feature type="modified residue" description="4-aspartylphosphate" evidence="19">
    <location>
        <position position="812"/>
    </location>
</feature>
<feature type="domain" description="HPt" evidence="26">
    <location>
        <begin position="1062"/>
        <end position="1163"/>
    </location>
</feature>
<keyword evidence="13 21" id="KW-0472">Membrane</keyword>
<evidence type="ECO:0000256" key="12">
    <source>
        <dbReference type="ARBA" id="ARBA00023012"/>
    </source>
</evidence>
<dbReference type="SUPFAM" id="SSF52172">
    <property type="entry name" value="CheY-like"/>
    <property type="match status" value="2"/>
</dbReference>
<keyword evidence="6" id="KW-0808">Transferase</keyword>
<dbReference type="Gene3D" id="3.30.565.10">
    <property type="entry name" value="Histidine kinase-like ATPase, C-terminal domain"/>
    <property type="match status" value="1"/>
</dbReference>
<dbReference type="GO" id="GO:0005886">
    <property type="term" value="C:plasma membrane"/>
    <property type="evidence" value="ECO:0007669"/>
    <property type="project" value="UniProtKB-SubCell"/>
</dbReference>
<dbReference type="EMBL" id="CP022187">
    <property type="protein sequence ID" value="AWI76362.1"/>
    <property type="molecule type" value="Genomic_DNA"/>
</dbReference>
<dbReference type="RefSeq" id="WP_108950062.1">
    <property type="nucleotide sequence ID" value="NZ_CP022187.1"/>
</dbReference>
<evidence type="ECO:0000256" key="6">
    <source>
        <dbReference type="ARBA" id="ARBA00022679"/>
    </source>
</evidence>
<evidence type="ECO:0000256" key="17">
    <source>
        <dbReference type="ARBA" id="ARBA00070152"/>
    </source>
</evidence>
<feature type="transmembrane region" description="Helical" evidence="21">
    <location>
        <begin position="263"/>
        <end position="282"/>
    </location>
</feature>
<evidence type="ECO:0000259" key="22">
    <source>
        <dbReference type="PROSITE" id="PS50109"/>
    </source>
</evidence>
<evidence type="ECO:0000256" key="18">
    <source>
        <dbReference type="PROSITE-ProRule" id="PRU00110"/>
    </source>
</evidence>
<dbReference type="PANTHER" id="PTHR45339:SF1">
    <property type="entry name" value="HYBRID SIGNAL TRANSDUCTION HISTIDINE KINASE J"/>
    <property type="match status" value="1"/>
</dbReference>
<evidence type="ECO:0000256" key="13">
    <source>
        <dbReference type="ARBA" id="ARBA00023136"/>
    </source>
</evidence>
<keyword evidence="11 21" id="KW-1133">Transmembrane helix</keyword>
<evidence type="ECO:0000256" key="21">
    <source>
        <dbReference type="SAM" id="Phobius"/>
    </source>
</evidence>
<dbReference type="InterPro" id="IPR008207">
    <property type="entry name" value="Sig_transdc_His_kin_Hpt_dom"/>
</dbReference>
<evidence type="ECO:0000256" key="1">
    <source>
        <dbReference type="ARBA" id="ARBA00000085"/>
    </source>
</evidence>
<dbReference type="SUPFAM" id="SSF55785">
    <property type="entry name" value="PYP-like sensor domain (PAS domain)"/>
    <property type="match status" value="1"/>
</dbReference>
<dbReference type="InterPro" id="IPR005467">
    <property type="entry name" value="His_kinase_dom"/>
</dbReference>
<feature type="coiled-coil region" evidence="20">
    <location>
        <begin position="477"/>
        <end position="504"/>
    </location>
</feature>
<dbReference type="Gene3D" id="3.30.450.20">
    <property type="entry name" value="PAS domain"/>
    <property type="match status" value="1"/>
</dbReference>
<protein>
    <recommendedName>
        <fullName evidence="16">Sensory/regulatory protein RpfC</fullName>
        <ecNumber evidence="3">2.7.13.3</ecNumber>
    </recommendedName>
    <alternativeName>
        <fullName evidence="17">Virulence sensor protein BvgS</fullName>
    </alternativeName>
</protein>
<dbReference type="PROSITE" id="PS50110">
    <property type="entry name" value="RESPONSE_REGULATORY"/>
    <property type="match status" value="2"/>
</dbReference>
<feature type="transmembrane region" description="Helical" evidence="21">
    <location>
        <begin position="22"/>
        <end position="45"/>
    </location>
</feature>
<feature type="domain" description="PAC" evidence="25">
    <location>
        <begin position="433"/>
        <end position="486"/>
    </location>
</feature>
<dbReference type="Pfam" id="PF00072">
    <property type="entry name" value="Response_reg"/>
    <property type="match status" value="2"/>
</dbReference>
<dbReference type="InterPro" id="IPR035965">
    <property type="entry name" value="PAS-like_dom_sf"/>
</dbReference>
<evidence type="ECO:0000259" key="26">
    <source>
        <dbReference type="PROSITE" id="PS50894"/>
    </source>
</evidence>
<dbReference type="InterPro" id="IPR004358">
    <property type="entry name" value="Sig_transdc_His_kin-like_C"/>
</dbReference>
<dbReference type="CDD" id="cd17546">
    <property type="entry name" value="REC_hyHK_CKI1_RcsC-like"/>
    <property type="match status" value="2"/>
</dbReference>
<gene>
    <name evidence="27" type="ORF">CEW83_15035</name>
</gene>
<keyword evidence="28" id="KW-1185">Reference proteome</keyword>
<dbReference type="InterPro" id="IPR036097">
    <property type="entry name" value="HisK_dim/P_sf"/>
</dbReference>
<evidence type="ECO:0000256" key="3">
    <source>
        <dbReference type="ARBA" id="ARBA00012438"/>
    </source>
</evidence>
<dbReference type="InterPro" id="IPR013655">
    <property type="entry name" value="PAS_fold_3"/>
</dbReference>
<dbReference type="GO" id="GO:0005524">
    <property type="term" value="F:ATP binding"/>
    <property type="evidence" value="ECO:0007669"/>
    <property type="project" value="UniProtKB-KW"/>
</dbReference>
<evidence type="ECO:0000313" key="28">
    <source>
        <dbReference type="Proteomes" id="UP000244930"/>
    </source>
</evidence>
<evidence type="ECO:0000256" key="15">
    <source>
        <dbReference type="ARBA" id="ARBA00064003"/>
    </source>
</evidence>
<dbReference type="SMART" id="SM00448">
    <property type="entry name" value="REC"/>
    <property type="match status" value="2"/>
</dbReference>
<dbReference type="FunFam" id="1.10.287.130:FF:000002">
    <property type="entry name" value="Two-component osmosensing histidine kinase"/>
    <property type="match status" value="1"/>
</dbReference>
<evidence type="ECO:0000256" key="7">
    <source>
        <dbReference type="ARBA" id="ARBA00022692"/>
    </source>
</evidence>
<evidence type="ECO:0000259" key="24">
    <source>
        <dbReference type="PROSITE" id="PS50112"/>
    </source>
</evidence>
<evidence type="ECO:0000256" key="16">
    <source>
        <dbReference type="ARBA" id="ARBA00068150"/>
    </source>
</evidence>
<evidence type="ECO:0000256" key="5">
    <source>
        <dbReference type="ARBA" id="ARBA00022553"/>
    </source>
</evidence>
<comment type="function">
    <text evidence="14">Member of the two-component regulatory system BvgS/BvgA. Phosphorylates BvgA via a four-step phosphorelay in response to environmental signals.</text>
</comment>
<dbReference type="PROSITE" id="PS50112">
    <property type="entry name" value="PAS"/>
    <property type="match status" value="1"/>
</dbReference>
<keyword evidence="10" id="KW-0067">ATP-binding</keyword>
<dbReference type="Pfam" id="PF01627">
    <property type="entry name" value="Hpt"/>
    <property type="match status" value="1"/>
</dbReference>
<proteinExistence type="predicted"/>
<dbReference type="Gene3D" id="3.40.50.2300">
    <property type="match status" value="2"/>
</dbReference>
<comment type="subunit">
    <text evidence="15">At low DSF concentrations, interacts with RpfF.</text>
</comment>
<dbReference type="InterPro" id="IPR036890">
    <property type="entry name" value="HATPase_C_sf"/>
</dbReference>
<feature type="domain" description="Histidine kinase" evidence="22">
    <location>
        <begin position="504"/>
        <end position="739"/>
    </location>
</feature>
<evidence type="ECO:0000256" key="20">
    <source>
        <dbReference type="SAM" id="Coils"/>
    </source>
</evidence>
<dbReference type="CDD" id="cd00082">
    <property type="entry name" value="HisKA"/>
    <property type="match status" value="1"/>
</dbReference>
<dbReference type="InterPro" id="IPR036641">
    <property type="entry name" value="HPT_dom_sf"/>
</dbReference>
<keyword evidence="8" id="KW-0547">Nucleotide-binding</keyword>
<dbReference type="Gene3D" id="1.20.120.160">
    <property type="entry name" value="HPT domain"/>
    <property type="match status" value="1"/>
</dbReference>
<keyword evidence="4" id="KW-1003">Cell membrane</keyword>
<dbReference type="InterPro" id="IPR000700">
    <property type="entry name" value="PAS-assoc_C"/>
</dbReference>
<dbReference type="PRINTS" id="PR00344">
    <property type="entry name" value="BCTRLSENSOR"/>
</dbReference>
<dbReference type="PROSITE" id="PS50894">
    <property type="entry name" value="HPT"/>
    <property type="match status" value="1"/>
</dbReference>
<evidence type="ECO:0000256" key="19">
    <source>
        <dbReference type="PROSITE-ProRule" id="PRU00169"/>
    </source>
</evidence>
<dbReference type="Gene3D" id="6.10.340.10">
    <property type="match status" value="1"/>
</dbReference>
<dbReference type="InterPro" id="IPR003594">
    <property type="entry name" value="HATPase_dom"/>
</dbReference>
<evidence type="ECO:0000256" key="14">
    <source>
        <dbReference type="ARBA" id="ARBA00058004"/>
    </source>
</evidence>
<dbReference type="CDD" id="cd16922">
    <property type="entry name" value="HATPase_EvgS-ArcB-TorS-like"/>
    <property type="match status" value="1"/>
</dbReference>